<dbReference type="RefSeq" id="WP_395135410.1">
    <property type="nucleotide sequence ID" value="NZ_JBIMPR010000017.1"/>
</dbReference>
<accession>A0ABW7LPZ5</accession>
<dbReference type="EMBL" id="JBIMPR010000017">
    <property type="protein sequence ID" value="MFH5776394.1"/>
    <property type="molecule type" value="Genomic_DNA"/>
</dbReference>
<gene>
    <name evidence="1" type="ORF">ACHFJ0_19305</name>
</gene>
<evidence type="ECO:0008006" key="3">
    <source>
        <dbReference type="Google" id="ProtNLM"/>
    </source>
</evidence>
<dbReference type="Gene3D" id="2.70.98.10">
    <property type="match status" value="1"/>
</dbReference>
<dbReference type="Proteomes" id="UP001609376">
    <property type="component" value="Unassembled WGS sequence"/>
</dbReference>
<comment type="caution">
    <text evidence="1">The sequence shown here is derived from an EMBL/GenBank/DDBJ whole genome shotgun (WGS) entry which is preliminary data.</text>
</comment>
<evidence type="ECO:0000313" key="1">
    <source>
        <dbReference type="EMBL" id="MFH5776394.1"/>
    </source>
</evidence>
<sequence length="276" mass="31075">MEDVTLSRGDLRMVLRPEWGGRVRELSRAGRDILHPLQGVDETFDPTIWPKGGAYPLFPFHNRISQGRFKWDGREVQLPLHPHEAATVHGHGHKLPWRIVEQGPDMVELRLNDKGDGAWPFPFTAVQRFQLTPVGLELVLSIRNDGDATMPAGLGWHPYFTKCRTVRSDAAREWAMDEHFLPDGNWGSVAESEATTRYLSDWSRVDMELSDGRRLTLRAEEPLSHLVLHDPAGAYTCVEPVSHLANALNLRPERAADRMVGLVPAETLRAGVMLDC</sequence>
<organism evidence="1 2">
    <name type="scientific">Paracoccus broussonetiae subsp. drimophilus</name>
    <dbReference type="NCBI Taxonomy" id="3373869"/>
    <lineage>
        <taxon>Bacteria</taxon>
        <taxon>Pseudomonadati</taxon>
        <taxon>Pseudomonadota</taxon>
        <taxon>Alphaproteobacteria</taxon>
        <taxon>Rhodobacterales</taxon>
        <taxon>Paracoccaceae</taxon>
        <taxon>Paracoccus</taxon>
        <taxon>Paracoccus broussonetiae</taxon>
    </lineage>
</organism>
<keyword evidence="2" id="KW-1185">Reference proteome</keyword>
<reference evidence="1 2" key="1">
    <citation type="submission" date="2024-10" db="EMBL/GenBank/DDBJ databases">
        <title>Paracoccus drimophilus sp. nov., a novel bacterium from corn roots in Hunan.</title>
        <authorList>
            <person name="Li X."/>
        </authorList>
    </citation>
    <scope>NUCLEOTIDE SEQUENCE [LARGE SCALE GENOMIC DNA]</scope>
    <source>
        <strain evidence="1 2">NGMCC 1.201697</strain>
    </source>
</reference>
<dbReference type="InterPro" id="IPR014718">
    <property type="entry name" value="GH-type_carb-bd"/>
</dbReference>
<dbReference type="InterPro" id="IPR008183">
    <property type="entry name" value="Aldose_1/G6P_1-epimerase"/>
</dbReference>
<dbReference type="SUPFAM" id="SSF74650">
    <property type="entry name" value="Galactose mutarotase-like"/>
    <property type="match status" value="1"/>
</dbReference>
<proteinExistence type="predicted"/>
<name>A0ABW7LPZ5_9RHOB</name>
<dbReference type="Pfam" id="PF01263">
    <property type="entry name" value="Aldose_epim"/>
    <property type="match status" value="1"/>
</dbReference>
<dbReference type="InterPro" id="IPR011013">
    <property type="entry name" value="Gal_mutarotase_sf_dom"/>
</dbReference>
<evidence type="ECO:0000313" key="2">
    <source>
        <dbReference type="Proteomes" id="UP001609376"/>
    </source>
</evidence>
<protein>
    <recommendedName>
        <fullName evidence="3">Aldose 1-epimerase</fullName>
    </recommendedName>
</protein>